<comment type="subcellular location">
    <subcellularLocation>
        <location evidence="1">Cell membrane</location>
        <topology evidence="1">Lipid-anchor</topology>
        <topology evidence="1">GPI-anchor</topology>
    </subcellularLocation>
</comment>
<reference evidence="13 14" key="1">
    <citation type="journal article" date="2018" name="Gigascience">
        <title>Genomes of trombidid mites reveal novel predicted allergens and laterally-transferred genes associated with secondary metabolism.</title>
        <authorList>
            <person name="Dong X."/>
            <person name="Chaisiri K."/>
            <person name="Xia D."/>
            <person name="Armstrong S.D."/>
            <person name="Fang Y."/>
            <person name="Donnelly M.J."/>
            <person name="Kadowaki T."/>
            <person name="McGarry J.W."/>
            <person name="Darby A.C."/>
            <person name="Makepeace B.L."/>
        </authorList>
    </citation>
    <scope>NUCLEOTIDE SEQUENCE [LARGE SCALE GENOMIC DNA]</scope>
    <source>
        <strain evidence="13">UoL-UT</strain>
    </source>
</reference>
<evidence type="ECO:0000256" key="8">
    <source>
        <dbReference type="ARBA" id="ARBA00023049"/>
    </source>
</evidence>
<dbReference type="GO" id="GO:0005737">
    <property type="term" value="C:cytoplasm"/>
    <property type="evidence" value="ECO:0007669"/>
    <property type="project" value="TreeGrafter"/>
</dbReference>
<organism evidence="13 14">
    <name type="scientific">Leptotrombidium deliense</name>
    <dbReference type="NCBI Taxonomy" id="299467"/>
    <lineage>
        <taxon>Eukaryota</taxon>
        <taxon>Metazoa</taxon>
        <taxon>Ecdysozoa</taxon>
        <taxon>Arthropoda</taxon>
        <taxon>Chelicerata</taxon>
        <taxon>Arachnida</taxon>
        <taxon>Acari</taxon>
        <taxon>Acariformes</taxon>
        <taxon>Trombidiformes</taxon>
        <taxon>Prostigmata</taxon>
        <taxon>Anystina</taxon>
        <taxon>Parasitengona</taxon>
        <taxon>Trombiculoidea</taxon>
        <taxon>Trombiculidae</taxon>
        <taxon>Leptotrombidium</taxon>
    </lineage>
</organism>
<dbReference type="CDD" id="cd09601">
    <property type="entry name" value="M1_APN-Q_like"/>
    <property type="match status" value="1"/>
</dbReference>
<dbReference type="FunFam" id="1.10.390.10:FF:000006">
    <property type="entry name" value="Puromycin-sensitive aminopeptidase"/>
    <property type="match status" value="1"/>
</dbReference>
<accession>A0A443RUU2</accession>
<evidence type="ECO:0000256" key="7">
    <source>
        <dbReference type="ARBA" id="ARBA00022833"/>
    </source>
</evidence>
<comment type="caution">
    <text evidence="13">The sequence shown here is derived from an EMBL/GenBank/DDBJ whole genome shotgun (WGS) entry which is preliminary data.</text>
</comment>
<feature type="binding site" evidence="10">
    <location>
        <position position="95"/>
    </location>
    <ligand>
        <name>Zn(2+)</name>
        <dbReference type="ChEBI" id="CHEBI:29105"/>
        <note>catalytic</note>
    </ligand>
</feature>
<dbReference type="InterPro" id="IPR027268">
    <property type="entry name" value="Peptidase_M4/M1_CTD_sf"/>
</dbReference>
<evidence type="ECO:0000259" key="12">
    <source>
        <dbReference type="Pfam" id="PF01433"/>
    </source>
</evidence>
<evidence type="ECO:0000256" key="11">
    <source>
        <dbReference type="PIRSR" id="PIRSR634016-4"/>
    </source>
</evidence>
<evidence type="ECO:0000256" key="5">
    <source>
        <dbReference type="ARBA" id="ARBA00022723"/>
    </source>
</evidence>
<evidence type="ECO:0000256" key="6">
    <source>
        <dbReference type="ARBA" id="ARBA00022801"/>
    </source>
</evidence>
<dbReference type="Gene3D" id="1.10.390.10">
    <property type="entry name" value="Neutral Protease Domain 2"/>
    <property type="match status" value="1"/>
</dbReference>
<evidence type="ECO:0000256" key="3">
    <source>
        <dbReference type="ARBA" id="ARBA00022438"/>
    </source>
</evidence>
<dbReference type="InterPro" id="IPR034016">
    <property type="entry name" value="M1_APN-typ"/>
</dbReference>
<keyword evidence="5 10" id="KW-0479">Metal-binding</keyword>
<dbReference type="PRINTS" id="PR00756">
    <property type="entry name" value="ALADIPTASE"/>
</dbReference>
<keyword evidence="7 10" id="KW-0862">Zinc</keyword>
<keyword evidence="14" id="KW-1185">Reference proteome</keyword>
<dbReference type="PANTHER" id="PTHR11533">
    <property type="entry name" value="PROTEASE M1 ZINC METALLOPROTEASE"/>
    <property type="match status" value="1"/>
</dbReference>
<dbReference type="PANTHER" id="PTHR11533:SF174">
    <property type="entry name" value="PUROMYCIN-SENSITIVE AMINOPEPTIDASE-RELATED"/>
    <property type="match status" value="1"/>
</dbReference>
<dbReference type="SUPFAM" id="SSF55486">
    <property type="entry name" value="Metalloproteases ('zincins'), catalytic domain"/>
    <property type="match status" value="1"/>
</dbReference>
<feature type="site" description="Transition state stabilizer" evidence="11">
    <location>
        <position position="181"/>
    </location>
</feature>
<dbReference type="GO" id="GO:0042277">
    <property type="term" value="F:peptide binding"/>
    <property type="evidence" value="ECO:0007669"/>
    <property type="project" value="TreeGrafter"/>
</dbReference>
<protein>
    <submittedName>
        <fullName evidence="13">Puromycin-sensitive aminopeptidase-like isoform X1</fullName>
    </submittedName>
</protein>
<dbReference type="AlphaFoldDB" id="A0A443RUU2"/>
<dbReference type="GO" id="GO:0070006">
    <property type="term" value="F:metalloaminopeptidase activity"/>
    <property type="evidence" value="ECO:0007669"/>
    <property type="project" value="TreeGrafter"/>
</dbReference>
<dbReference type="GO" id="GO:0005615">
    <property type="term" value="C:extracellular space"/>
    <property type="evidence" value="ECO:0007669"/>
    <property type="project" value="TreeGrafter"/>
</dbReference>
<evidence type="ECO:0000256" key="4">
    <source>
        <dbReference type="ARBA" id="ARBA00022670"/>
    </source>
</evidence>
<dbReference type="GO" id="GO:0043171">
    <property type="term" value="P:peptide catabolic process"/>
    <property type="evidence" value="ECO:0007669"/>
    <property type="project" value="TreeGrafter"/>
</dbReference>
<dbReference type="InterPro" id="IPR001930">
    <property type="entry name" value="Peptidase_M1"/>
</dbReference>
<dbReference type="STRING" id="299467.A0A443RUU2"/>
<name>A0A443RUU2_9ACAR</name>
<dbReference type="VEuPathDB" id="VectorBase:LDEU012918"/>
<dbReference type="InterPro" id="IPR014782">
    <property type="entry name" value="Peptidase_M1_dom"/>
</dbReference>
<feature type="active site" description="Proton acceptor" evidence="9">
    <location>
        <position position="96"/>
    </location>
</feature>
<dbReference type="GO" id="GO:0008270">
    <property type="term" value="F:zinc ion binding"/>
    <property type="evidence" value="ECO:0007669"/>
    <property type="project" value="InterPro"/>
</dbReference>
<feature type="binding site" evidence="10">
    <location>
        <position position="118"/>
    </location>
    <ligand>
        <name>Zn(2+)</name>
        <dbReference type="ChEBI" id="CHEBI:29105"/>
        <note>catalytic</note>
    </ligand>
</feature>
<keyword evidence="8" id="KW-0482">Metalloprotease</keyword>
<dbReference type="InterPro" id="IPR050344">
    <property type="entry name" value="Peptidase_M1_aminopeptidases"/>
</dbReference>
<dbReference type="Proteomes" id="UP000288716">
    <property type="component" value="Unassembled WGS sequence"/>
</dbReference>
<sequence length="253" mass="29556">KSIDEKVNVRVYTPVERKEEELFALDVAVRALDYFKKYLGIDFPLPKLDIVGVRDLDAGGMENWGLILQLEAATLFHKNKSSTGTRQRVATLVIHEITHQYFGDLVTTKWWTDIWLNEGYAEFFERSLTTILFLEWKLELITLQTAHSNALFIDSFKSSYALKIPYLNQSEMDPMLGNLIYDKGSSLVRMIQKWIGDEAFRKGLNFYLNKYQYSNAETDDMLDAFDKFTDKNVKNVMNRWFKVEGYPMIKVRV</sequence>
<evidence type="ECO:0000313" key="14">
    <source>
        <dbReference type="Proteomes" id="UP000288716"/>
    </source>
</evidence>
<feature type="non-terminal residue" evidence="13">
    <location>
        <position position="1"/>
    </location>
</feature>
<gene>
    <name evidence="13" type="ORF">B4U80_04826</name>
</gene>
<dbReference type="GO" id="GO:0006508">
    <property type="term" value="P:proteolysis"/>
    <property type="evidence" value="ECO:0007669"/>
    <property type="project" value="UniProtKB-KW"/>
</dbReference>
<keyword evidence="4" id="KW-0645">Protease</keyword>
<evidence type="ECO:0000256" key="1">
    <source>
        <dbReference type="ARBA" id="ARBA00004609"/>
    </source>
</evidence>
<comment type="similarity">
    <text evidence="2">Belongs to the peptidase M1 family.</text>
</comment>
<keyword evidence="3 13" id="KW-0031">Aminopeptidase</keyword>
<dbReference type="EMBL" id="NCKV01029900">
    <property type="protein sequence ID" value="RWS19122.1"/>
    <property type="molecule type" value="Genomic_DNA"/>
</dbReference>
<evidence type="ECO:0000256" key="10">
    <source>
        <dbReference type="PIRSR" id="PIRSR634016-3"/>
    </source>
</evidence>
<evidence type="ECO:0000313" key="13">
    <source>
        <dbReference type="EMBL" id="RWS19122.1"/>
    </source>
</evidence>
<evidence type="ECO:0000256" key="2">
    <source>
        <dbReference type="ARBA" id="ARBA00010136"/>
    </source>
</evidence>
<feature type="binding site" evidence="10">
    <location>
        <position position="99"/>
    </location>
    <ligand>
        <name>Zn(2+)</name>
        <dbReference type="ChEBI" id="CHEBI:29105"/>
        <note>catalytic</note>
    </ligand>
</feature>
<feature type="domain" description="Peptidase M1 membrane alanine aminopeptidase" evidence="12">
    <location>
        <begin position="23"/>
        <end position="240"/>
    </location>
</feature>
<comment type="cofactor">
    <cofactor evidence="10">
        <name>Zn(2+)</name>
        <dbReference type="ChEBI" id="CHEBI:29105"/>
    </cofactor>
    <text evidence="10">Binds 1 zinc ion per subunit.</text>
</comment>
<dbReference type="GO" id="GO:0005886">
    <property type="term" value="C:plasma membrane"/>
    <property type="evidence" value="ECO:0007669"/>
    <property type="project" value="UniProtKB-SubCell"/>
</dbReference>
<evidence type="ECO:0000256" key="9">
    <source>
        <dbReference type="PIRSR" id="PIRSR634016-1"/>
    </source>
</evidence>
<dbReference type="OrthoDB" id="10031169at2759"/>
<keyword evidence="6" id="KW-0378">Hydrolase</keyword>
<proteinExistence type="inferred from homology"/>
<dbReference type="Pfam" id="PF01433">
    <property type="entry name" value="Peptidase_M1"/>
    <property type="match status" value="1"/>
</dbReference>